<dbReference type="SMART" id="SM00382">
    <property type="entry name" value="AAA"/>
    <property type="match status" value="2"/>
</dbReference>
<reference evidence="9" key="2">
    <citation type="journal article" date="2022" name="Microbiol. Resour. Announc.">
        <title>Metagenome Sequencing to Explore Phylogenomics of Terrestrial Cyanobacteria.</title>
        <authorList>
            <person name="Ward R.D."/>
            <person name="Stajich J.E."/>
            <person name="Johansen J.R."/>
            <person name="Huntemann M."/>
            <person name="Clum A."/>
            <person name="Foster B."/>
            <person name="Foster B."/>
            <person name="Roux S."/>
            <person name="Palaniappan K."/>
            <person name="Varghese N."/>
            <person name="Mukherjee S."/>
            <person name="Reddy T.B.K."/>
            <person name="Daum C."/>
            <person name="Copeland A."/>
            <person name="Chen I.A."/>
            <person name="Ivanova N.N."/>
            <person name="Kyrpides N.C."/>
            <person name="Shapiro N."/>
            <person name="Eloe-Fadrosh E.A."/>
            <person name="Pietrasiak N."/>
        </authorList>
    </citation>
    <scope>NUCLEOTIDE SEQUENCE</scope>
    <source>
        <strain evidence="9">JT2-VF2</strain>
    </source>
</reference>
<evidence type="ECO:0000313" key="9">
    <source>
        <dbReference type="EMBL" id="MBW4561007.1"/>
    </source>
</evidence>
<evidence type="ECO:0000256" key="4">
    <source>
        <dbReference type="ARBA" id="ARBA00022738"/>
    </source>
</evidence>
<reference evidence="9" key="1">
    <citation type="submission" date="2021-05" db="EMBL/GenBank/DDBJ databases">
        <authorList>
            <person name="Pietrasiak N."/>
            <person name="Ward R."/>
            <person name="Stajich J.E."/>
            <person name="Kurbessoian T."/>
        </authorList>
    </citation>
    <scope>NUCLEOTIDE SEQUENCE</scope>
    <source>
        <strain evidence="9">JT2-VF2</strain>
    </source>
</reference>
<dbReference type="PANTHER" id="PTHR12697">
    <property type="entry name" value="PBS LYASE HEAT-LIKE PROTEIN"/>
    <property type="match status" value="1"/>
</dbReference>
<feature type="compositionally biased region" description="Polar residues" evidence="6">
    <location>
        <begin position="799"/>
        <end position="809"/>
    </location>
</feature>
<proteinExistence type="inferred from homology"/>
<dbReference type="GO" id="GO:0016491">
    <property type="term" value="F:oxidoreductase activity"/>
    <property type="evidence" value="ECO:0007669"/>
    <property type="project" value="TreeGrafter"/>
</dbReference>
<evidence type="ECO:0000259" key="8">
    <source>
        <dbReference type="SMART" id="SM00382"/>
    </source>
</evidence>
<evidence type="ECO:0000256" key="3">
    <source>
        <dbReference type="ARBA" id="ARBA00022737"/>
    </source>
</evidence>
<keyword evidence="7" id="KW-0472">Membrane</keyword>
<feature type="transmembrane region" description="Helical" evidence="7">
    <location>
        <begin position="696"/>
        <end position="715"/>
    </location>
</feature>
<evidence type="ECO:0000256" key="5">
    <source>
        <dbReference type="ARBA" id="ARBA00023239"/>
    </source>
</evidence>
<comment type="caution">
    <text evidence="9">The sequence shown here is derived from an EMBL/GenBank/DDBJ whole genome shotgun (WGS) entry which is preliminary data.</text>
</comment>
<evidence type="ECO:0000256" key="7">
    <source>
        <dbReference type="SAM" id="Phobius"/>
    </source>
</evidence>
<dbReference type="SUPFAM" id="SSF48371">
    <property type="entry name" value="ARM repeat"/>
    <property type="match status" value="1"/>
</dbReference>
<name>A0A951PWD1_9NOST</name>
<keyword evidence="7" id="KW-1133">Transmembrane helix</keyword>
<dbReference type="InterPro" id="IPR004155">
    <property type="entry name" value="PBS_lyase_HEAT"/>
</dbReference>
<organism evidence="9 10">
    <name type="scientific">Mojavia pulchra JT2-VF2</name>
    <dbReference type="NCBI Taxonomy" id="287848"/>
    <lineage>
        <taxon>Bacteria</taxon>
        <taxon>Bacillati</taxon>
        <taxon>Cyanobacteriota</taxon>
        <taxon>Cyanophyceae</taxon>
        <taxon>Nostocales</taxon>
        <taxon>Nostocaceae</taxon>
    </lineage>
</organism>
<dbReference type="InterPro" id="IPR016024">
    <property type="entry name" value="ARM-type_fold"/>
</dbReference>
<feature type="region of interest" description="Disordered" evidence="6">
    <location>
        <begin position="752"/>
        <end position="809"/>
    </location>
</feature>
<keyword evidence="7" id="KW-0812">Transmembrane</keyword>
<feature type="compositionally biased region" description="Basic residues" evidence="6">
    <location>
        <begin position="761"/>
        <end position="774"/>
    </location>
</feature>
<keyword evidence="5" id="KW-0456">Lyase</keyword>
<dbReference type="Pfam" id="PF13646">
    <property type="entry name" value="HEAT_2"/>
    <property type="match status" value="4"/>
</dbReference>
<sequence length="1810" mass="203434">MPKNAGNRRRLSRIFLFLFTCLLTVIFSLTWVNAEESKKPKPKDWEIKGIVAALADPYAGVRAQAAEKLGEYQLDNPKKQIPNYQDVVNLLVKQLSPPDKEEKDEKSLSRRVAAYALGQMQAKDIAANVAALLKDSDPNVRYAAADALGQMQAKDIAANVAALLKDSDINVRYAAADALGQMQAKDYAANVAALLKDSNFGVRRAAADALGQMQAKDYAANVAALLKDSDINVRSTAADALVQMQAKDYAANVAALLKDSDPNVRYAAAYVLGQMQAKDIAANVAALLKDSESYVRSTAAYALGQMQAKDIAANVAALLKDSDSEVRRAAAYALGQMQAKDYAANVAALLKDSDSEVGIAAAYALAQMQAKDYAANVAALLKDSDSGVRSVAAYALGQMQAKDIAANVAALLKDSDINVRSAAADALGQMQAKDYAANVAALLKDSDINVRSAAADALGQMQAKDYAANVAALLKDSNSGVPRVAAYALGQMQAKDIATNVAALLKDSDSEVRRVAAYALLKLAPQGLPVIVQVLNAVRYYPSDVIQLRFLAHFIGGGDQNVQTLMQWVGKPKTTPNDLTANQGREIMELFEEAWKLTDSFPELRQELAQQIAVVADLVRWQAQDIALLERHYQNLKHGNYRQADTVQRVINNLEFWKWFFLARNIILIHLAIWLTLILAYPTFTQILAPLFWNPWVRRILGFGYIGLLLTWVPWLRHRLLQPFKPLLLADAGLDNFVEQAYFAESFVKVPRGSSPPLTPPRHRRVHTSLHRLQKSSDPPKSTPLATSRGILSAVPSGGNPQDRTASPTQWLPLKRGTLIALSPFLKRNLIAVPPFVRNLIPIPPFLRGVRGDQNVVAALESTVTPEIQPITQAIPTLQGQIVLEGDSGLGKSMFLRHLVNNSQRIFVYLPAQKCDKGVIEAIYAKLRAQVDDTKFLKNLIYSGALDICIDGLNEVTADTRAKISQFAEGYFRGNMIMTTQPLEWIPPSTAKKYELQPLQREQIQQFLLSRHWGLARDAMINQNSVETRLIASVQSGESFQYEQACSNYLAEAFNEQQSPEDLAAAKRILSNPMDLTLVALMLSQGQQPNLFRLQEQQYQLMAAEYLREWQHEFPLSRFSQAVYQMRLNDESTIPAEEFQPELTSLEDEKYKMVISRQWEDDKGKAQKNWYFRHDKIMEFFLVQNFLGGGEAVQERVNQHINDPRFRGVYLLLANLLPLDAALGLRERIIEYAANSKDHTLSDKFVQLLQLRLPSQWTQDGTFKQLLQQHEQKTQSLDLVAKFLEQVDAKVKREKEYLIIESIFSSLSIYAPFPVLITIDTPTDQDIIRLVQLAQQLPTEQTQKAGLLIYKIPPDTTARMEIAKVRLRDNFLLIPIPLTSVEKALPDKYECIGLLEGYCDRYLQRADFFDDKNAISDTLSFFGRTELLQRLGEELLRHQGVGLLGLRKSGKTSVLLQLGFMLREHPIVHIDLQRYGGSRYGAALFNDILQRLSTLESEVTFPQLELFSLDKPAAELSFKFIQRVSEFVRIIQKSKKYKLPILCFLDEVERIIPTPEDSREKAEEFNACFGALRVLCQQQRQMSLLIADVHPDCNRINSWTQPGVATNPVFSFFKEIFLPPFSTEETQEMLVNLGKLMGLEFDTATPQQIHYQSGGHPFVSRQLARFLTEKIKDNNPKPATNSNMLIEWPMVEQYLERTLNQKGELKNYLERSIWEDLEKRDFQVAISVLQVVACNEHFQNRITELALLNHLKTQFTTNQCLDACNWLTNVGLLYQEEVEHQDFYHIRIPLLSRWIQMQMTEEEIEQCKIL</sequence>
<keyword evidence="2" id="KW-0042">Antenna complex</keyword>
<accession>A0A951PWD1</accession>
<dbReference type="SMART" id="SM00567">
    <property type="entry name" value="EZ_HEAT"/>
    <property type="match status" value="15"/>
</dbReference>
<evidence type="ECO:0000313" key="10">
    <source>
        <dbReference type="Proteomes" id="UP000715781"/>
    </source>
</evidence>
<dbReference type="EMBL" id="JAHHHN010000003">
    <property type="protein sequence ID" value="MBW4561007.1"/>
    <property type="molecule type" value="Genomic_DNA"/>
</dbReference>
<dbReference type="GO" id="GO:0030089">
    <property type="term" value="C:phycobilisome"/>
    <property type="evidence" value="ECO:0007669"/>
    <property type="project" value="UniProtKB-KW"/>
</dbReference>
<dbReference type="Pfam" id="PF02985">
    <property type="entry name" value="HEAT"/>
    <property type="match status" value="1"/>
</dbReference>
<evidence type="ECO:0000256" key="2">
    <source>
        <dbReference type="ARBA" id="ARBA00022549"/>
    </source>
</evidence>
<dbReference type="Gene3D" id="3.40.50.300">
    <property type="entry name" value="P-loop containing nucleotide triphosphate hydrolases"/>
    <property type="match status" value="2"/>
</dbReference>
<dbReference type="InterPro" id="IPR011989">
    <property type="entry name" value="ARM-like"/>
</dbReference>
<dbReference type="InterPro" id="IPR027417">
    <property type="entry name" value="P-loop_NTPase"/>
</dbReference>
<feature type="compositionally biased region" description="Polar residues" evidence="6">
    <location>
        <begin position="776"/>
        <end position="786"/>
    </location>
</feature>
<feature type="domain" description="AAA+ ATPase" evidence="8">
    <location>
        <begin position="878"/>
        <end position="1339"/>
    </location>
</feature>
<evidence type="ECO:0000256" key="1">
    <source>
        <dbReference type="ARBA" id="ARBA00009299"/>
    </source>
</evidence>
<evidence type="ECO:0000256" key="6">
    <source>
        <dbReference type="SAM" id="MobiDB-lite"/>
    </source>
</evidence>
<dbReference type="InterPro" id="IPR003593">
    <property type="entry name" value="AAA+_ATPase"/>
</dbReference>
<dbReference type="PANTHER" id="PTHR12697:SF5">
    <property type="entry name" value="DEOXYHYPUSINE HYDROXYLASE"/>
    <property type="match status" value="1"/>
</dbReference>
<keyword evidence="3" id="KW-0677">Repeat</keyword>
<protein>
    <submittedName>
        <fullName evidence="9">HEAT repeat domain-containing protein</fullName>
    </submittedName>
</protein>
<dbReference type="InterPro" id="IPR000357">
    <property type="entry name" value="HEAT"/>
</dbReference>
<dbReference type="SUPFAM" id="SSF52540">
    <property type="entry name" value="P-loop containing nucleoside triphosphate hydrolases"/>
    <property type="match status" value="2"/>
</dbReference>
<gene>
    <name evidence="9" type="ORF">KME32_07570</name>
</gene>
<feature type="transmembrane region" description="Helical" evidence="7">
    <location>
        <begin position="659"/>
        <end position="684"/>
    </location>
</feature>
<dbReference type="Gene3D" id="1.25.10.10">
    <property type="entry name" value="Leucine-rich Repeat Variant"/>
    <property type="match status" value="6"/>
</dbReference>
<comment type="similarity">
    <text evidence="1">Belongs to the CpcE/RpcE/PecE family.</text>
</comment>
<dbReference type="GO" id="GO:0016829">
    <property type="term" value="F:lyase activity"/>
    <property type="evidence" value="ECO:0007669"/>
    <property type="project" value="UniProtKB-KW"/>
</dbReference>
<feature type="domain" description="AAA+ ATPase" evidence="8">
    <location>
        <begin position="1437"/>
        <end position="1622"/>
    </location>
</feature>
<dbReference type="Proteomes" id="UP000715781">
    <property type="component" value="Unassembled WGS sequence"/>
</dbReference>
<keyword evidence="4" id="KW-0605">Phycobilisome</keyword>